<proteinExistence type="predicted"/>
<dbReference type="Proteomes" id="UP000663824">
    <property type="component" value="Unassembled WGS sequence"/>
</dbReference>
<dbReference type="EMBL" id="CAJNRE010019378">
    <property type="protein sequence ID" value="CAF2194873.1"/>
    <property type="molecule type" value="Genomic_DNA"/>
</dbReference>
<evidence type="ECO:0000313" key="2">
    <source>
        <dbReference type="Proteomes" id="UP000663824"/>
    </source>
</evidence>
<accession>A0A816Z808</accession>
<sequence length="120" mass="13118">MYPAVKQIQKGVEKGVVAHLSLSEAEKNQCERYIKNLILDDVYPQNRSSFDSTPAATSATTATKTITATTTVTQQLQQLVPQNKSLNASPYDEFIAACGDQDSILQNAKEKVNESVSPKK</sequence>
<organism evidence="1 2">
    <name type="scientific">Rotaria magnacalcarata</name>
    <dbReference type="NCBI Taxonomy" id="392030"/>
    <lineage>
        <taxon>Eukaryota</taxon>
        <taxon>Metazoa</taxon>
        <taxon>Spiralia</taxon>
        <taxon>Gnathifera</taxon>
        <taxon>Rotifera</taxon>
        <taxon>Eurotatoria</taxon>
        <taxon>Bdelloidea</taxon>
        <taxon>Philodinida</taxon>
        <taxon>Philodinidae</taxon>
        <taxon>Rotaria</taxon>
    </lineage>
</organism>
<name>A0A816Z808_9BILA</name>
<evidence type="ECO:0000313" key="1">
    <source>
        <dbReference type="EMBL" id="CAF2194873.1"/>
    </source>
</evidence>
<protein>
    <submittedName>
        <fullName evidence="1">Uncharacterized protein</fullName>
    </submittedName>
</protein>
<comment type="caution">
    <text evidence="1">The sequence shown here is derived from an EMBL/GenBank/DDBJ whole genome shotgun (WGS) entry which is preliminary data.</text>
</comment>
<dbReference type="AlphaFoldDB" id="A0A816Z808"/>
<reference evidence="1" key="1">
    <citation type="submission" date="2021-02" db="EMBL/GenBank/DDBJ databases">
        <authorList>
            <person name="Nowell W R."/>
        </authorList>
    </citation>
    <scope>NUCLEOTIDE SEQUENCE</scope>
</reference>
<gene>
    <name evidence="1" type="ORF">MBJ925_LOCUS35070</name>
</gene>